<proteinExistence type="predicted"/>
<dbReference type="PANTHER" id="PTHR44259:SF52">
    <property type="entry name" value="UBIQUITIN-PROTEIN LIGASE"/>
    <property type="match status" value="1"/>
</dbReference>
<comment type="caution">
    <text evidence="2">The sequence shown here is derived from an EMBL/GenBank/DDBJ whole genome shotgun (WGS) entry which is preliminary data.</text>
</comment>
<evidence type="ECO:0000313" key="2">
    <source>
        <dbReference type="EMBL" id="KAH0741720.1"/>
    </source>
</evidence>
<evidence type="ECO:0000313" key="3">
    <source>
        <dbReference type="Proteomes" id="UP000826656"/>
    </source>
</evidence>
<dbReference type="InterPro" id="IPR036047">
    <property type="entry name" value="F-box-like_dom_sf"/>
</dbReference>
<dbReference type="Gene3D" id="1.20.1280.50">
    <property type="match status" value="1"/>
</dbReference>
<dbReference type="InterPro" id="IPR050942">
    <property type="entry name" value="F-box_BR-signaling"/>
</dbReference>
<dbReference type="Proteomes" id="UP000826656">
    <property type="component" value="Unassembled WGS sequence"/>
</dbReference>
<reference evidence="2 3" key="1">
    <citation type="journal article" date="2021" name="bioRxiv">
        <title>Chromosome-scale and haplotype-resolved genome assembly of a tetraploid potato cultivar.</title>
        <authorList>
            <person name="Sun H."/>
            <person name="Jiao W.-B."/>
            <person name="Krause K."/>
            <person name="Campoy J.A."/>
            <person name="Goel M."/>
            <person name="Folz-Donahue K."/>
            <person name="Kukat C."/>
            <person name="Huettel B."/>
            <person name="Schneeberger K."/>
        </authorList>
    </citation>
    <scope>NUCLEOTIDE SEQUENCE [LARGE SCALE GENOMIC DNA]</scope>
    <source>
        <strain evidence="2">SolTubOtavaFocal</strain>
        <tissue evidence="2">Leaves</tissue>
    </source>
</reference>
<dbReference type="EMBL" id="JAIVGD010000026">
    <property type="protein sequence ID" value="KAH0741720.1"/>
    <property type="molecule type" value="Genomic_DNA"/>
</dbReference>
<protein>
    <recommendedName>
        <fullName evidence="1">KIB1-4 beta-propeller domain-containing protein</fullName>
    </recommendedName>
</protein>
<evidence type="ECO:0000259" key="1">
    <source>
        <dbReference type="Pfam" id="PF03478"/>
    </source>
</evidence>
<gene>
    <name evidence="2" type="ORF">KY290_034763</name>
</gene>
<organism evidence="2 3">
    <name type="scientific">Solanum tuberosum</name>
    <name type="common">Potato</name>
    <dbReference type="NCBI Taxonomy" id="4113"/>
    <lineage>
        <taxon>Eukaryota</taxon>
        <taxon>Viridiplantae</taxon>
        <taxon>Streptophyta</taxon>
        <taxon>Embryophyta</taxon>
        <taxon>Tracheophyta</taxon>
        <taxon>Spermatophyta</taxon>
        <taxon>Magnoliopsida</taxon>
        <taxon>eudicotyledons</taxon>
        <taxon>Gunneridae</taxon>
        <taxon>Pentapetalae</taxon>
        <taxon>asterids</taxon>
        <taxon>lamiids</taxon>
        <taxon>Solanales</taxon>
        <taxon>Solanaceae</taxon>
        <taxon>Solanoideae</taxon>
        <taxon>Solaneae</taxon>
        <taxon>Solanum</taxon>
    </lineage>
</organism>
<dbReference type="SUPFAM" id="SSF81383">
    <property type="entry name" value="F-box domain"/>
    <property type="match status" value="1"/>
</dbReference>
<feature type="domain" description="KIB1-4 beta-propeller" evidence="1">
    <location>
        <begin position="82"/>
        <end position="321"/>
    </location>
</feature>
<sequence length="340" mass="39259">MANWSELSYDLLVTIAKLVTEIEDFVIFGAVCKSWRTAAIKENFDLSSAQLPLLMLAADKDDDYREFYFLSQKRSSPKGPLRLPAHQGRWRCTVEYITGILEMTLWNTSSHARIIPPTREYNNHVVIDKVVLSADPSLTSDYVLMISYYNGHVRYLAFWRPGDLVWNKIDIKKCGKFQNIHYLKGQFYMITRVGVWVIDVATPSNQEPRLVVEKNNCGLPWPYKKQFYLVEVSGALLLIARYSSNDKFDRANFGYKTYAFQVWELDLIKGEAKRIKLLGDRAILLGYNASTSIDPSKIIGVKPNHIYFTDLKVGVRYMFAYSLEDGKIQSFVQTHLVDFW</sequence>
<keyword evidence="3" id="KW-1185">Reference proteome</keyword>
<dbReference type="InterPro" id="IPR005174">
    <property type="entry name" value="KIB1-4_b-propeller"/>
</dbReference>
<dbReference type="PANTHER" id="PTHR44259">
    <property type="entry name" value="OS07G0183000 PROTEIN-RELATED"/>
    <property type="match status" value="1"/>
</dbReference>
<dbReference type="Pfam" id="PF03478">
    <property type="entry name" value="Beta-prop_KIB1-4"/>
    <property type="match status" value="1"/>
</dbReference>
<name>A0ABQ7U4F6_SOLTU</name>
<accession>A0ABQ7U4F6</accession>